<dbReference type="AlphaFoldDB" id="A0A8J5UV29"/>
<sequence length="226" mass="25879">MKKSDDICKPLPYEISKQASTFEDREKFIVNFLEQRLPSNDSSQIVDELKKTFILDKLKSNNKKQKPVRKGNFLSGRKRKLLGIKTVGLNKQLKYKELLPLNILWLEYFSQTLGVENFNGLPNPGDNDWDSISQKIMKSDFHGAKVKVVKSKCPSLIDIQGIIVQDTKNTFRIIGEDDTIRTVPKHAVAIDIQLIETKFQLFGKDLCIRPAERVKIKNKFTPSTSL</sequence>
<dbReference type="PANTHER" id="PTHR13348:SF0">
    <property type="entry name" value="RIBONUCLEASE P PROTEIN SUBUNIT P29"/>
    <property type="match status" value="1"/>
</dbReference>
<gene>
    <name evidence="4" type="ORF">G9C98_006171</name>
</gene>
<dbReference type="HAMAP" id="MF_00754">
    <property type="entry name" value="RNase_P_1"/>
    <property type="match status" value="1"/>
</dbReference>
<protein>
    <recommendedName>
        <fullName evidence="2">Ribonuclease P protein subunit p29</fullName>
    </recommendedName>
</protein>
<evidence type="ECO:0000313" key="5">
    <source>
        <dbReference type="Proteomes" id="UP000729913"/>
    </source>
</evidence>
<comment type="caution">
    <text evidence="4">The sequence shown here is derived from an EMBL/GenBank/DDBJ whole genome shotgun (WGS) entry which is preliminary data.</text>
</comment>
<dbReference type="InterPro" id="IPR023538">
    <property type="entry name" value="RNP1"/>
</dbReference>
<dbReference type="GO" id="GO:0000172">
    <property type="term" value="C:ribonuclease MRP complex"/>
    <property type="evidence" value="ECO:0007669"/>
    <property type="project" value="InterPro"/>
</dbReference>
<dbReference type="Pfam" id="PF01868">
    <property type="entry name" value="RNase_P-MRP_p29"/>
    <property type="match status" value="1"/>
</dbReference>
<dbReference type="Proteomes" id="UP000729913">
    <property type="component" value="Unassembled WGS sequence"/>
</dbReference>
<proteinExistence type="inferred from homology"/>
<evidence type="ECO:0000313" key="4">
    <source>
        <dbReference type="EMBL" id="KAG8038475.1"/>
    </source>
</evidence>
<name>A0A8J5UV29_9HYME</name>
<comment type="function">
    <text evidence="1">Component of ribonuclease P, a ribonucleoprotein complex that generates mature tRNA molecules by cleaving their 5'-ends.</text>
</comment>
<evidence type="ECO:0000256" key="1">
    <source>
        <dbReference type="ARBA" id="ARBA00002435"/>
    </source>
</evidence>
<evidence type="ECO:0000256" key="2">
    <source>
        <dbReference type="ARBA" id="ARBA00016225"/>
    </source>
</evidence>
<dbReference type="OrthoDB" id="124041at2759"/>
<organism evidence="4 5">
    <name type="scientific">Cotesia typhae</name>
    <dbReference type="NCBI Taxonomy" id="2053667"/>
    <lineage>
        <taxon>Eukaryota</taxon>
        <taxon>Metazoa</taxon>
        <taxon>Ecdysozoa</taxon>
        <taxon>Arthropoda</taxon>
        <taxon>Hexapoda</taxon>
        <taxon>Insecta</taxon>
        <taxon>Pterygota</taxon>
        <taxon>Neoptera</taxon>
        <taxon>Endopterygota</taxon>
        <taxon>Hymenoptera</taxon>
        <taxon>Apocrita</taxon>
        <taxon>Ichneumonoidea</taxon>
        <taxon>Braconidae</taxon>
        <taxon>Microgastrinae</taxon>
        <taxon>Cotesia</taxon>
    </lineage>
</organism>
<dbReference type="InterPro" id="IPR002730">
    <property type="entry name" value="Rpp29/RNP1"/>
</dbReference>
<dbReference type="PANTHER" id="PTHR13348">
    <property type="entry name" value="RIBONUCLEASE P SUBUNIT P29"/>
    <property type="match status" value="1"/>
</dbReference>
<dbReference type="EMBL" id="JAAOIC020000043">
    <property type="protein sequence ID" value="KAG8038475.1"/>
    <property type="molecule type" value="Genomic_DNA"/>
</dbReference>
<reference evidence="4" key="2">
    <citation type="submission" date="2021-04" db="EMBL/GenBank/DDBJ databases">
        <title>Genome-wide patterns of bracovirus chromosomal integration into multiple host tissues during parasitism.</title>
        <authorList>
            <person name="Chebbi M.A.C."/>
        </authorList>
    </citation>
    <scope>NUCLEOTIDE SEQUENCE</scope>
    <source>
        <tissue evidence="4">Whole body</tissue>
    </source>
</reference>
<evidence type="ECO:0000256" key="3">
    <source>
        <dbReference type="ARBA" id="ARBA00046486"/>
    </source>
</evidence>
<dbReference type="InterPro" id="IPR016848">
    <property type="entry name" value="RNase_P/MRP_Rpp29-subunit"/>
</dbReference>
<dbReference type="GO" id="GO:0001682">
    <property type="term" value="P:tRNA 5'-leader removal"/>
    <property type="evidence" value="ECO:0007669"/>
    <property type="project" value="InterPro"/>
</dbReference>
<accession>A0A8J5UV29</accession>
<dbReference type="SMART" id="SM00538">
    <property type="entry name" value="POP4"/>
    <property type="match status" value="1"/>
</dbReference>
<dbReference type="GO" id="GO:0006364">
    <property type="term" value="P:rRNA processing"/>
    <property type="evidence" value="ECO:0007669"/>
    <property type="project" value="TreeGrafter"/>
</dbReference>
<reference evidence="4" key="1">
    <citation type="submission" date="2020-03" db="EMBL/GenBank/DDBJ databases">
        <authorList>
            <person name="Chebbi M.A."/>
            <person name="Drezen J.M."/>
        </authorList>
    </citation>
    <scope>NUCLEOTIDE SEQUENCE</scope>
    <source>
        <tissue evidence="4">Whole body</tissue>
    </source>
</reference>
<keyword evidence="5" id="KW-1185">Reference proteome</keyword>
<dbReference type="GO" id="GO:0030677">
    <property type="term" value="C:ribonuclease P complex"/>
    <property type="evidence" value="ECO:0007669"/>
    <property type="project" value="InterPro"/>
</dbReference>
<comment type="subunit">
    <text evidence="3">Component of nuclear RNase P and RNase MRP ribonucleoproteins. RNase P consists of a catalytic RNA moiety and 10 different protein chains; POP1, POP4, POP5, POP7, RPP14, RPP21, RPP25, RPP30, RPP38 and RPP40. Within the RNase P complex, POP1, POP7 and RPP25 form the 'finger' subcomplex, POP5, RPP14, RPP40 and homodimeric RPP30 form the 'palm' subcomplex, and RPP21, POP4 and RPP38 form the 'wrist' subcomplex. All subunits of the RNase P complex interact with the catalytic RNA. Several subunits of RNase P are also part of the RNase MRP complex. RNase MRP consists of a catalytic RNA moiety and about 8 protein subunits; POP1, POP7, RPP25, RPP30, RPP38, RPP40 and possibly also POP4 and POP5.</text>
</comment>
<dbReference type="GO" id="GO:0033204">
    <property type="term" value="F:ribonuclease P RNA binding"/>
    <property type="evidence" value="ECO:0007669"/>
    <property type="project" value="InterPro"/>
</dbReference>